<dbReference type="PaxDb" id="4081-Solyc01g057110.1.1"/>
<keyword evidence="2" id="KW-1185">Reference proteome</keyword>
<evidence type="ECO:0000313" key="1">
    <source>
        <dbReference type="EnsemblPlants" id="Solyc01g057110.1.1.1"/>
    </source>
</evidence>
<name>A0A3Q7EDI8_SOLLC</name>
<reference evidence="1" key="1">
    <citation type="journal article" date="2012" name="Nature">
        <title>The tomato genome sequence provides insights into fleshy fruit evolution.</title>
        <authorList>
            <consortium name="Tomato Genome Consortium"/>
        </authorList>
    </citation>
    <scope>NUCLEOTIDE SEQUENCE [LARGE SCALE GENOMIC DNA]</scope>
    <source>
        <strain evidence="1">cv. Heinz 1706</strain>
    </source>
</reference>
<protein>
    <submittedName>
        <fullName evidence="1">Uncharacterized protein</fullName>
    </submittedName>
</protein>
<dbReference type="Gramene" id="Solyc01g057110.1.1">
    <property type="protein sequence ID" value="Solyc01g057110.1.1.1"/>
    <property type="gene ID" value="Solyc01g057110.1"/>
</dbReference>
<reference evidence="1" key="2">
    <citation type="submission" date="2019-01" db="UniProtKB">
        <authorList>
            <consortium name="EnsemblPlants"/>
        </authorList>
    </citation>
    <scope>IDENTIFICATION</scope>
    <source>
        <strain evidence="1">cv. Heinz 1706</strain>
    </source>
</reference>
<accession>A0A3Q7EDI8</accession>
<sequence length="51" mass="6195">MICRVKLIYLWWVSHCEVHLLRKTCLDRSTIVKMESLPQEDELHQPTFRLV</sequence>
<dbReference type="Proteomes" id="UP000004994">
    <property type="component" value="Chromosome 1"/>
</dbReference>
<dbReference type="AlphaFoldDB" id="A0A3Q7EDI8"/>
<proteinExistence type="predicted"/>
<evidence type="ECO:0000313" key="2">
    <source>
        <dbReference type="Proteomes" id="UP000004994"/>
    </source>
</evidence>
<dbReference type="InParanoid" id="A0A3Q7EDI8"/>
<dbReference type="EnsemblPlants" id="Solyc01g057110.1.1">
    <property type="protein sequence ID" value="Solyc01g057110.1.1.1"/>
    <property type="gene ID" value="Solyc01g057110.1"/>
</dbReference>
<organism evidence="1">
    <name type="scientific">Solanum lycopersicum</name>
    <name type="common">Tomato</name>
    <name type="synonym">Lycopersicon esculentum</name>
    <dbReference type="NCBI Taxonomy" id="4081"/>
    <lineage>
        <taxon>Eukaryota</taxon>
        <taxon>Viridiplantae</taxon>
        <taxon>Streptophyta</taxon>
        <taxon>Embryophyta</taxon>
        <taxon>Tracheophyta</taxon>
        <taxon>Spermatophyta</taxon>
        <taxon>Magnoliopsida</taxon>
        <taxon>eudicotyledons</taxon>
        <taxon>Gunneridae</taxon>
        <taxon>Pentapetalae</taxon>
        <taxon>asterids</taxon>
        <taxon>lamiids</taxon>
        <taxon>Solanales</taxon>
        <taxon>Solanaceae</taxon>
        <taxon>Solanoideae</taxon>
        <taxon>Solaneae</taxon>
        <taxon>Solanum</taxon>
        <taxon>Solanum subgen. Lycopersicon</taxon>
    </lineage>
</organism>